<dbReference type="GO" id="GO:0004314">
    <property type="term" value="F:[acyl-carrier-protein] S-malonyltransferase activity"/>
    <property type="evidence" value="ECO:0007669"/>
    <property type="project" value="UniProtKB-EC"/>
</dbReference>
<dbReference type="InterPro" id="IPR016035">
    <property type="entry name" value="Acyl_Trfase/lysoPLipase"/>
</dbReference>
<evidence type="ECO:0000256" key="15">
    <source>
        <dbReference type="PIRNR" id="PIRNR005562"/>
    </source>
</evidence>
<dbReference type="InterPro" id="IPR040883">
    <property type="entry name" value="FAS_meander"/>
</dbReference>
<keyword evidence="8" id="KW-0456">Lyase</keyword>
<evidence type="ECO:0000256" key="2">
    <source>
        <dbReference type="ARBA" id="ARBA00010009"/>
    </source>
</evidence>
<reference evidence="19" key="3">
    <citation type="submission" date="2025-08" db="UniProtKB">
        <authorList>
            <consortium name="RefSeq"/>
        </authorList>
    </citation>
    <scope>IDENTIFICATION</scope>
    <source>
        <strain evidence="19">NI907</strain>
    </source>
</reference>
<reference evidence="19" key="2">
    <citation type="submission" date="2019-10" db="EMBL/GenBank/DDBJ databases">
        <authorList>
            <consortium name="NCBI Genome Project"/>
        </authorList>
    </citation>
    <scope>NUCLEOTIDE SEQUENCE</scope>
    <source>
        <strain evidence="19">NI907</strain>
    </source>
</reference>
<keyword evidence="7 15" id="KW-0520">NAD</keyword>
<feature type="active site" description="For acetyltransferase activity" evidence="16">
    <location>
        <position position="152"/>
    </location>
</feature>
<evidence type="ECO:0000256" key="1">
    <source>
        <dbReference type="ARBA" id="ARBA00001055"/>
    </source>
</evidence>
<dbReference type="GO" id="GO:0019171">
    <property type="term" value="F:(3R)-hydroxyacyl-[acyl-carrier-protein] dehydratase activity"/>
    <property type="evidence" value="ECO:0007669"/>
    <property type="project" value="UniProtKB-EC"/>
</dbReference>
<dbReference type="FunFam" id="3.20.20.70:FF:000078">
    <property type="entry name" value="Fatty acid synthase beta subunit dehydratase"/>
    <property type="match status" value="1"/>
</dbReference>
<evidence type="ECO:0000256" key="13">
    <source>
        <dbReference type="ARBA" id="ARBA00048572"/>
    </source>
</evidence>
<dbReference type="GeneID" id="41960110"/>
<comment type="similarity">
    <text evidence="2 15">Belongs to the fungal fatty acid synthetase subunit beta family.</text>
</comment>
<dbReference type="Gene3D" id="3.10.129.10">
    <property type="entry name" value="Hotdog Thioesterase"/>
    <property type="match status" value="1"/>
</dbReference>
<dbReference type="Gene3D" id="3.20.20.70">
    <property type="entry name" value="Aldolase class I"/>
    <property type="match status" value="1"/>
</dbReference>
<evidence type="ECO:0000256" key="7">
    <source>
        <dbReference type="ARBA" id="ARBA00023027"/>
    </source>
</evidence>
<comment type="catalytic activity">
    <reaction evidence="1">
        <text>a (3R)-hydroxyacyl-[ACP] = a (2E)-enoyl-[ACP] + H2O</text>
        <dbReference type="Rhea" id="RHEA:13097"/>
        <dbReference type="Rhea" id="RHEA-COMP:9925"/>
        <dbReference type="Rhea" id="RHEA-COMP:9945"/>
        <dbReference type="ChEBI" id="CHEBI:15377"/>
        <dbReference type="ChEBI" id="CHEBI:78784"/>
        <dbReference type="ChEBI" id="CHEBI:78827"/>
        <dbReference type="EC" id="4.2.1.59"/>
    </reaction>
</comment>
<dbReference type="Pfam" id="PF01575">
    <property type="entry name" value="MaoC_dehydratas"/>
    <property type="match status" value="1"/>
</dbReference>
<dbReference type="InterPro" id="IPR003965">
    <property type="entry name" value="Fatty_acid_synthase"/>
</dbReference>
<evidence type="ECO:0000313" key="18">
    <source>
        <dbReference type="Proteomes" id="UP000515153"/>
    </source>
</evidence>
<evidence type="ECO:0000256" key="16">
    <source>
        <dbReference type="PIRSR" id="PIRSR005562-1"/>
    </source>
</evidence>
<protein>
    <recommendedName>
        <fullName evidence="17">Malonyl-CoA:ACP transacylase (MAT) domain-containing protein</fullName>
    </recommendedName>
</protein>
<dbReference type="GO" id="GO:0004321">
    <property type="term" value="F:fatty-acyl-CoA synthase activity"/>
    <property type="evidence" value="ECO:0007669"/>
    <property type="project" value="UniProtKB-EC"/>
</dbReference>
<dbReference type="SMART" id="SM00827">
    <property type="entry name" value="PKS_AT"/>
    <property type="match status" value="1"/>
</dbReference>
<evidence type="ECO:0000256" key="6">
    <source>
        <dbReference type="ARBA" id="ARBA00023002"/>
    </source>
</evidence>
<keyword evidence="3 15" id="KW-0808">Transferase</keyword>
<dbReference type="Pfam" id="PF17951">
    <property type="entry name" value="FAS_meander"/>
    <property type="match status" value="1"/>
</dbReference>
<dbReference type="Pfam" id="PF08354">
    <property type="entry name" value="Fas1-AflB-like_hel"/>
    <property type="match status" value="1"/>
</dbReference>
<dbReference type="SUPFAM" id="SSF51412">
    <property type="entry name" value="Inosine monophosphate dehydrogenase (IMPDH)"/>
    <property type="match status" value="1"/>
</dbReference>
<accession>A0A6P8B711</accession>
<gene>
    <name evidence="19" type="ORF">PgNI_05164</name>
</gene>
<evidence type="ECO:0000256" key="11">
    <source>
        <dbReference type="ARBA" id="ARBA00048462"/>
    </source>
</evidence>
<keyword evidence="5 15" id="KW-0521">NADP</keyword>
<dbReference type="Gene3D" id="6.10.60.10">
    <property type="match status" value="1"/>
</dbReference>
<keyword evidence="9" id="KW-0511">Multifunctional enzyme</keyword>
<evidence type="ECO:0000256" key="10">
    <source>
        <dbReference type="ARBA" id="ARBA00048237"/>
    </source>
</evidence>
<comment type="catalytic activity">
    <reaction evidence="13">
        <text>a 2,3-saturated acyl-[ACP] + NAD(+) = a (2E)-enoyl-[ACP] + NADH + H(+)</text>
        <dbReference type="Rhea" id="RHEA:10240"/>
        <dbReference type="Rhea" id="RHEA-COMP:9925"/>
        <dbReference type="Rhea" id="RHEA-COMP:9926"/>
        <dbReference type="ChEBI" id="CHEBI:15378"/>
        <dbReference type="ChEBI" id="CHEBI:57540"/>
        <dbReference type="ChEBI" id="CHEBI:57945"/>
        <dbReference type="ChEBI" id="CHEBI:78784"/>
        <dbReference type="ChEBI" id="CHEBI:78785"/>
        <dbReference type="EC" id="1.3.1.9"/>
    </reaction>
</comment>
<dbReference type="Proteomes" id="UP000515153">
    <property type="component" value="Chromosome I"/>
</dbReference>
<feature type="active site" description="For malonyltransferase activity" evidence="16">
    <location>
        <position position="1740"/>
    </location>
</feature>
<dbReference type="InterPro" id="IPR032088">
    <property type="entry name" value="SAT"/>
</dbReference>
<dbReference type="Gene3D" id="3.30.70.3330">
    <property type="match status" value="1"/>
</dbReference>
<dbReference type="SUPFAM" id="SSF54637">
    <property type="entry name" value="Thioesterase/thiol ester dehydrase-isomerase"/>
    <property type="match status" value="1"/>
</dbReference>
<comment type="catalytic activity">
    <reaction evidence="12">
        <text>(9Z)-octadecenoyl-[ACP] + H2O = (9Z)-octadecenoate + holo-[ACP] + H(+)</text>
        <dbReference type="Rhea" id="RHEA:15057"/>
        <dbReference type="Rhea" id="RHEA-COMP:9685"/>
        <dbReference type="Rhea" id="RHEA-COMP:9924"/>
        <dbReference type="ChEBI" id="CHEBI:15377"/>
        <dbReference type="ChEBI" id="CHEBI:15378"/>
        <dbReference type="ChEBI" id="CHEBI:30823"/>
        <dbReference type="ChEBI" id="CHEBI:64479"/>
        <dbReference type="ChEBI" id="CHEBI:78783"/>
        <dbReference type="EC" id="3.1.2.14"/>
    </reaction>
</comment>
<dbReference type="PANTHER" id="PTHR10982:SF21">
    <property type="entry name" value="FATTY ACID SYNTHASE SUBUNIT BETA"/>
    <property type="match status" value="1"/>
</dbReference>
<dbReference type="SUPFAM" id="SSF52151">
    <property type="entry name" value="FabD/lysophospholipase-like"/>
    <property type="match status" value="2"/>
</dbReference>
<keyword evidence="18" id="KW-1185">Reference proteome</keyword>
<name>A0A6P8B711_PYRGI</name>
<dbReference type="InterPro" id="IPR029069">
    <property type="entry name" value="HotDog_dom_sf"/>
</dbReference>
<comment type="catalytic activity">
    <reaction evidence="11">
        <text>holo-[ACP] + malonyl-CoA = malonyl-[ACP] + CoA</text>
        <dbReference type="Rhea" id="RHEA:41792"/>
        <dbReference type="Rhea" id="RHEA-COMP:9623"/>
        <dbReference type="Rhea" id="RHEA-COMP:9685"/>
        <dbReference type="ChEBI" id="CHEBI:57287"/>
        <dbReference type="ChEBI" id="CHEBI:57384"/>
        <dbReference type="ChEBI" id="CHEBI:64479"/>
        <dbReference type="ChEBI" id="CHEBI:78449"/>
        <dbReference type="EC" id="2.3.1.39"/>
    </reaction>
</comment>
<evidence type="ECO:0000256" key="3">
    <source>
        <dbReference type="ARBA" id="ARBA00022679"/>
    </source>
</evidence>
<dbReference type="InterPro" id="IPR013565">
    <property type="entry name" value="Fas1/AflB-like_central"/>
</dbReference>
<dbReference type="GO" id="GO:0005835">
    <property type="term" value="C:fatty acid synthase complex"/>
    <property type="evidence" value="ECO:0007669"/>
    <property type="project" value="UniProtKB-UniRule"/>
</dbReference>
<evidence type="ECO:0000256" key="9">
    <source>
        <dbReference type="ARBA" id="ARBA00023268"/>
    </source>
</evidence>
<evidence type="ECO:0000256" key="8">
    <source>
        <dbReference type="ARBA" id="ARBA00023239"/>
    </source>
</evidence>
<dbReference type="GO" id="GO:0004312">
    <property type="term" value="F:fatty acid synthase activity"/>
    <property type="evidence" value="ECO:0007669"/>
    <property type="project" value="InterPro"/>
</dbReference>
<dbReference type="PIRSF" id="PIRSF005562">
    <property type="entry name" value="FAS_yeast_beta"/>
    <property type="match status" value="1"/>
</dbReference>
<reference evidence="18 19" key="1">
    <citation type="journal article" date="2019" name="Mol. Biol. Evol.">
        <title>Blast fungal genomes show frequent chromosomal changes, gene gains and losses, and effector gene turnover.</title>
        <authorList>
            <person name="Gomez Luciano L.B."/>
            <person name="Jason Tsai I."/>
            <person name="Chuma I."/>
            <person name="Tosa Y."/>
            <person name="Chen Y.H."/>
            <person name="Li J.Y."/>
            <person name="Li M.Y."/>
            <person name="Jade Lu M.Y."/>
            <person name="Nakayashiki H."/>
            <person name="Li W.H."/>
        </authorList>
    </citation>
    <scope>NUCLEOTIDE SEQUENCE [LARGE SCALE GENOMIC DNA]</scope>
    <source>
        <strain evidence="18 19">NI907</strain>
    </source>
</reference>
<dbReference type="GO" id="GO:0006633">
    <property type="term" value="P:fatty acid biosynthetic process"/>
    <property type="evidence" value="ECO:0007669"/>
    <property type="project" value="InterPro"/>
</dbReference>
<sequence length="1990" mass="216267">MTYIKFYEAQEAIGINRRSCNTALLRAQRAGTANIYGVFGGQGNTREYFEELRTLRNTYPNLLAGLIQTCSSHLSSLAAKPSIADQFPQGLNVSRWLEDAKHTPDVEYLIRAPVSFPLIGLLQLCYVRALVASLGGNPAEFTTAFSGFAGHSQGAVVAAAMATVTTWESFEHVALTATTVLLHIGARSQQSFRQTPLAPEKEVVLDAAGLGTPSPMLSITGIGHADLVTVVDATNAHLAVDVQMAVSLANRDDTFVVSGPERTLAALVEALGGGRPTEPQERVPSSQRKMTPRLRFLPISIPCHSPMLAGATPLILRDLQAAGVRLDSAALRVPVNQGVDGGHLAEGCKDDNLIPYLVEGITTRAVDWRTAAFPSATHIIDFGPGGPSGVGALIMEKLSGTGARVIVAGRNGLHIPEQQDMGSLVEMYDRRDEGLKWNVDWHKDFGPSLVRTAGKLALDSRMSRLLGLPPVMVAGMTPTTTHPEFVSSVMRAGYHVEFACGGYNTPAALRAAILEMVTMLPAGRGLTLNVIYANPKALAWQIPLIRRLRNVEQVPIVGLTVGGGIPSLQVAAEYITTLGISHLSLKPGSATAIQQVLAIARAHPNFPIMLQWTGGRSGGHHSFEDFHAPILEAYPRIRQYGNVILIAGSGFSEAEDIYPYLTGTWSLSHGRGRASRMPFDGVLLGSRVMACAEALTSAAAKQAIVDCSGLSDHEWEGTYGPQGAGGVVSITSEMGEPMHVVATRGALLWAELDRVLFSIPKGPRRGAKLEEMRNHELITRLNRDFQKPWFACRSTVSGAQVACELLDMTYAEVAWRVVKLCSVNGKTWIDETYAELLGGFLMRAQQRFLDAVALEGCDATALQERCRLDPSASVSSVMADIPEALDTQLYLEDVHFFEQLCATPGMKPVPFIPALDSKFETWFKKDSLWQSENLQAVVDGDAGRVLILHGPVATRGVKVVDEPVGQVLDGIMNGVLGRLLSDRYQDDADAVPTAEYIPGLSFQNLISVNEAMESDDWELAAEGNEDDPIGTDIMRGSLNGESLRAAICTNDSDQRESWRHALFHSRHIFRGTRLVENPMWTITEALWAERVEILTANDSTTITILGVKENTHTQESTLLQIMKPTTSTSIEIRLFTFRTPSAPVPLLLQLTYHPATPYSLIREPPNLRNQALYNVYRELWLTSNVTFESGWFTETVNITASRVSKFNQAVGYSKAHQSETVSMDFAMVVSWGTICSALLADPVKGDLLRLVHLSNSFEFATDDDDHRGDESMGIGHVITARACVSRVMPARGSDGAVTGCEIDVLCHLNSSNGTLIMTIRSRFLIRGQPDDDAVTEGITYFSHTENAPVEIVLKSVADVALFWVNIQDYLVAPNAETGANSTLENLMATYLTDVAVRPQTVEFHTETHITDNNIKTSGNLQLRTDSGLVQMANISRTSLGKCPLQAYLATYGRQLNQPILLLQPIHYPPIVAAIKVPCTNLPYSLASGDMNPIHTSRIFAALAGNADTITHGMYVSATVRQVLERAVAAQRPERILRYEARFVNMVLPGDVLDVTFTHAAMLNGCLVFDISVSRQARAGTDDDGQSTVVMQGSATLTQPPTVILFTGQGSQEVNMGMDLYETSSVARAVWDEADTYLRENLGLSLLYIVRQNPKSIKVTFGGRRGAALRQKYMAATTEGRPMFPGVTATTSSYTHWAPGGLLFTTQFSQLAITVMEVAAMRDMRAAGVVDVSRSRFAGHSLGEYGALAAVTDCLPLSSLLPMIMARGATMQKAVERDADGRSAFAMVAVDPGRVVLGGTRGTLSPTLLEALVVQIAKRMGLLLEIVNFNVRNAQYVCAGELRALHVLQQVLDDAATRETIPEQLCSLVERHVAELDLCATDGIKTSIRLVRGRATIPLVGIDVPFHSSHIAPRRSAFQESLLVAIKPERVRASQLVGKYVPNVTGRPFEISRDYFEQVAALTGSKRIKAVLTDWDAWTARKQGLQRLAAV</sequence>
<evidence type="ECO:0000313" key="19">
    <source>
        <dbReference type="RefSeq" id="XP_030982992.1"/>
    </source>
</evidence>
<dbReference type="InterPro" id="IPR002539">
    <property type="entry name" value="MaoC-like_dom"/>
</dbReference>
<dbReference type="FunFam" id="3.40.366.10:FF:000006">
    <property type="entry name" value="Fatty acid synthase beta subunit dehydratase"/>
    <property type="match status" value="1"/>
</dbReference>
<evidence type="ECO:0000256" key="12">
    <source>
        <dbReference type="ARBA" id="ARBA00048536"/>
    </source>
</evidence>
<dbReference type="GO" id="GO:0004313">
    <property type="term" value="F:[acyl-carrier-protein] S-acetyltransferase activity"/>
    <property type="evidence" value="ECO:0007669"/>
    <property type="project" value="UniProtKB-EC"/>
</dbReference>
<dbReference type="Gene3D" id="1.20.930.70">
    <property type="match status" value="1"/>
</dbReference>
<keyword evidence="6 15" id="KW-0560">Oxidoreductase</keyword>
<dbReference type="InterPro" id="IPR014043">
    <property type="entry name" value="Acyl_transferase_dom"/>
</dbReference>
<dbReference type="InterPro" id="IPR013785">
    <property type="entry name" value="Aldolase_TIM"/>
</dbReference>
<dbReference type="Gene3D" id="3.30.1120.100">
    <property type="match status" value="1"/>
</dbReference>
<evidence type="ECO:0000256" key="4">
    <source>
        <dbReference type="ARBA" id="ARBA00022801"/>
    </source>
</evidence>
<organism evidence="18 19">
    <name type="scientific">Pyricularia grisea</name>
    <name type="common">Crabgrass-specific blast fungus</name>
    <name type="synonym">Magnaporthe grisea</name>
    <dbReference type="NCBI Taxonomy" id="148305"/>
    <lineage>
        <taxon>Eukaryota</taxon>
        <taxon>Fungi</taxon>
        <taxon>Dikarya</taxon>
        <taxon>Ascomycota</taxon>
        <taxon>Pezizomycotina</taxon>
        <taxon>Sordariomycetes</taxon>
        <taxon>Sordariomycetidae</taxon>
        <taxon>Magnaporthales</taxon>
        <taxon>Pyriculariaceae</taxon>
        <taxon>Pyricularia</taxon>
    </lineage>
</organism>
<dbReference type="GO" id="GO:0016297">
    <property type="term" value="F:fatty acyl-[ACP] hydrolase activity"/>
    <property type="evidence" value="ECO:0007669"/>
    <property type="project" value="UniProtKB-EC"/>
</dbReference>
<dbReference type="GO" id="GO:0004318">
    <property type="term" value="F:enoyl-[acyl-carrier-protein] reductase (NADH) activity"/>
    <property type="evidence" value="ECO:0007669"/>
    <property type="project" value="UniProtKB-UniRule"/>
</dbReference>
<dbReference type="InterPro" id="IPR050830">
    <property type="entry name" value="Fungal_FAS"/>
</dbReference>
<dbReference type="InterPro" id="IPR016452">
    <property type="entry name" value="Fas1/AflB-like"/>
</dbReference>
<dbReference type="PANTHER" id="PTHR10982">
    <property type="entry name" value="MALONYL COA-ACYL CARRIER PROTEIN TRANSACYLASE"/>
    <property type="match status" value="1"/>
</dbReference>
<dbReference type="RefSeq" id="XP_030982992.1">
    <property type="nucleotide sequence ID" value="XM_031125201.1"/>
</dbReference>
<dbReference type="InterPro" id="IPR001227">
    <property type="entry name" value="Ac_transferase_dom_sf"/>
</dbReference>
<evidence type="ECO:0000256" key="14">
    <source>
        <dbReference type="ARBA" id="ARBA00048835"/>
    </source>
</evidence>
<evidence type="ECO:0000259" key="17">
    <source>
        <dbReference type="SMART" id="SM00827"/>
    </source>
</evidence>
<dbReference type="Pfam" id="PF16073">
    <property type="entry name" value="SAT"/>
    <property type="match status" value="1"/>
</dbReference>
<feature type="domain" description="Malonyl-CoA:ACP transacylase (MAT)" evidence="17">
    <location>
        <begin position="1604"/>
        <end position="1893"/>
    </location>
</feature>
<dbReference type="Pfam" id="PF00698">
    <property type="entry name" value="Acyl_transf_1"/>
    <property type="match status" value="1"/>
</dbReference>
<comment type="catalytic activity">
    <reaction evidence="14">
        <text>holo-[ACP] + acetyl-CoA = acetyl-[ACP] + CoA</text>
        <dbReference type="Rhea" id="RHEA:41788"/>
        <dbReference type="Rhea" id="RHEA-COMP:9621"/>
        <dbReference type="Rhea" id="RHEA-COMP:9685"/>
        <dbReference type="ChEBI" id="CHEBI:57287"/>
        <dbReference type="ChEBI" id="CHEBI:57288"/>
        <dbReference type="ChEBI" id="CHEBI:64479"/>
        <dbReference type="ChEBI" id="CHEBI:78446"/>
        <dbReference type="EC" id="2.3.1.38"/>
    </reaction>
</comment>
<dbReference type="PRINTS" id="PR01483">
    <property type="entry name" value="FASYNTHASE"/>
</dbReference>
<comment type="catalytic activity">
    <reaction evidence="10">
        <text>acetyl-CoA + n malonyl-CoA + 2n NADPH + 4n H(+) = a long-chain-acyl-CoA + n CoA + n CO2 + 2n NADP(+).</text>
        <dbReference type="EC" id="2.3.1.86"/>
    </reaction>
</comment>
<keyword evidence="4 15" id="KW-0378">Hydrolase</keyword>
<proteinExistence type="inferred from homology"/>
<evidence type="ECO:0000256" key="5">
    <source>
        <dbReference type="ARBA" id="ARBA00022857"/>
    </source>
</evidence>
<dbReference type="Gene3D" id="3.40.366.10">
    <property type="entry name" value="Malonyl-Coenzyme A Acyl Carrier Protein, domain 2"/>
    <property type="match status" value="3"/>
</dbReference>
<dbReference type="KEGG" id="pgri:PgNI_05164"/>